<dbReference type="GeneTree" id="ENSGT00940000154631"/>
<dbReference type="PROSITE" id="PS00995">
    <property type="entry name" value="TCP1_3"/>
    <property type="match status" value="1"/>
</dbReference>
<dbReference type="GO" id="GO:0140662">
    <property type="term" value="F:ATP-dependent protein folding chaperone"/>
    <property type="evidence" value="ECO:0007669"/>
    <property type="project" value="InterPro"/>
</dbReference>
<comment type="subcellular location">
    <subcellularLocation>
        <location evidence="1">Cytoplasm</location>
    </subcellularLocation>
</comment>
<dbReference type="InterPro" id="IPR012722">
    <property type="entry name" value="Chap_CCT_zeta"/>
</dbReference>
<dbReference type="SUPFAM" id="SSF48592">
    <property type="entry name" value="GroEL equatorial domain-like"/>
    <property type="match status" value="1"/>
</dbReference>
<dbReference type="GO" id="GO:0051082">
    <property type="term" value="F:unfolded protein binding"/>
    <property type="evidence" value="ECO:0007669"/>
    <property type="project" value="InterPro"/>
</dbReference>
<dbReference type="InterPro" id="IPR017998">
    <property type="entry name" value="Chaperone_TCP-1"/>
</dbReference>
<dbReference type="CDD" id="cd03342">
    <property type="entry name" value="TCP1_zeta"/>
    <property type="match status" value="1"/>
</dbReference>
<name>A0A0D9S0B8_CHLSB</name>
<dbReference type="NCBIfam" id="TIGR02347">
    <property type="entry name" value="chap_CCT_zeta"/>
    <property type="match status" value="1"/>
</dbReference>
<accession>A0A0D9S0B8</accession>
<dbReference type="Proteomes" id="UP000029965">
    <property type="component" value="Chromosome 28"/>
</dbReference>
<evidence type="ECO:0000256" key="4">
    <source>
        <dbReference type="ARBA" id="ARBA00022741"/>
    </source>
</evidence>
<dbReference type="InterPro" id="IPR027413">
    <property type="entry name" value="GROEL-like_equatorial_sf"/>
</dbReference>
<evidence type="ECO:0000256" key="2">
    <source>
        <dbReference type="ARBA" id="ARBA00008020"/>
    </source>
</evidence>
<dbReference type="InterPro" id="IPR027410">
    <property type="entry name" value="TCP-1-like_intermed_sf"/>
</dbReference>
<sequence>FFPSAAAVAAAKTVNPKTEVARAQAALAVNVSAARGLRDVLRTNLGSKGTIKMLVSRVGDIRLTKDTGVLLHEMQIQHPTASLIAKVATAQDYITGDGTTSNVLIIGELLKQADLYISEDLHPRIITEGFEVVKEKALQFLEEVKVSREMDKETLKDVARASLRTKVHAEFADVLTEAVVGSILAIKRKDELIDLFMVIMEMKHKSETDTSLIRGLVLDHGVKKRVEDAYVLTCNMSLEYEKTEVNSGFFFYKSAEEREKLIKAERKFIEDRELKRKVCGDSDKGFVINQKGIDPFSSDALSREGVVALRRAKRRNMERLTLAWGGVALNSFDDLSPDCLGHAGLLCEYTLIGSSPLLRSVNNPRSVTLLIKGPNKPTLIKDAVRDGLRAVKIAIDDGKVLTIFQFYYIVLLGCVIKYKLSVKGRAQLGVQAFADALLVIPKVLAQNSGSDLQETLAEHSESVQLVGVNLNTGEPVVAAEVGIDNDCVKKQLHHSCAVIATNILLVDEIM</sequence>
<evidence type="ECO:0008006" key="14">
    <source>
        <dbReference type="Google" id="ProtNLM"/>
    </source>
</evidence>
<evidence type="ECO:0000256" key="8">
    <source>
        <dbReference type="ARBA" id="ARBA00023186"/>
    </source>
</evidence>
<evidence type="ECO:0000256" key="10">
    <source>
        <dbReference type="ARBA" id="ARBA00093360"/>
    </source>
</evidence>
<dbReference type="AlphaFoldDB" id="A0A0D9S0B8"/>
<keyword evidence="13" id="KW-1185">Reference proteome</keyword>
<evidence type="ECO:0000256" key="5">
    <source>
        <dbReference type="ARBA" id="ARBA00022801"/>
    </source>
</evidence>
<protein>
    <recommendedName>
        <fullName evidence="14">Chaperonin containing TCP1 subunit 6B</fullName>
    </recommendedName>
</protein>
<evidence type="ECO:0000256" key="7">
    <source>
        <dbReference type="ARBA" id="ARBA00022990"/>
    </source>
</evidence>
<dbReference type="Gene3D" id="3.30.260.10">
    <property type="entry name" value="TCP-1-like chaperonin intermediate domain"/>
    <property type="match status" value="1"/>
</dbReference>
<evidence type="ECO:0000256" key="11">
    <source>
        <dbReference type="RuleBase" id="RU004187"/>
    </source>
</evidence>
<dbReference type="GO" id="GO:0005524">
    <property type="term" value="F:ATP binding"/>
    <property type="evidence" value="ECO:0007669"/>
    <property type="project" value="UniProtKB-KW"/>
</dbReference>
<proteinExistence type="inferred from homology"/>
<evidence type="ECO:0000256" key="9">
    <source>
        <dbReference type="ARBA" id="ARBA00049360"/>
    </source>
</evidence>
<keyword evidence="3" id="KW-0963">Cytoplasm</keyword>
<evidence type="ECO:0000256" key="3">
    <source>
        <dbReference type="ARBA" id="ARBA00022490"/>
    </source>
</evidence>
<dbReference type="GO" id="GO:0016887">
    <property type="term" value="F:ATP hydrolysis activity"/>
    <property type="evidence" value="ECO:0007669"/>
    <property type="project" value="InterPro"/>
</dbReference>
<reference evidence="12 13" key="1">
    <citation type="submission" date="2014-03" db="EMBL/GenBank/DDBJ databases">
        <authorList>
            <person name="Warren W."/>
            <person name="Wilson R.K."/>
        </authorList>
    </citation>
    <scope>NUCLEOTIDE SEQUENCE</scope>
</reference>
<dbReference type="Ensembl" id="ENSCSAT00000016393.1">
    <property type="protein sequence ID" value="ENSCSAP00000014307.1"/>
    <property type="gene ID" value="ENSCSAG00000018296.1"/>
</dbReference>
<keyword evidence="5" id="KW-0378">Hydrolase</keyword>
<dbReference type="jPOST" id="A0A0D9S0B8"/>
<dbReference type="Pfam" id="PF00118">
    <property type="entry name" value="Cpn60_TCP1"/>
    <property type="match status" value="1"/>
</dbReference>
<dbReference type="EMBL" id="AQIB01140060">
    <property type="status" value="NOT_ANNOTATED_CDS"/>
    <property type="molecule type" value="Genomic_DNA"/>
</dbReference>
<comment type="function">
    <text evidence="10">Component of the chaperonin-containing T-complex (TRiC), a molecular chaperone complex that assists the folding of actin, tubulin and other proteins upon ATP hydrolysis. The TRiC complex mediates the folding of WRAP53/TCAB1, thereby regulating telomere maintenance. As part of the TRiC complex may play a role in the assembly of BBSome, a complex involved in ciliogenesis regulating transports vesicles to the cilia.</text>
</comment>
<dbReference type="InterPro" id="IPR002423">
    <property type="entry name" value="Cpn60/GroEL/TCP-1"/>
</dbReference>
<dbReference type="Gene3D" id="3.50.7.10">
    <property type="entry name" value="GroEL"/>
    <property type="match status" value="1"/>
</dbReference>
<comment type="similarity">
    <text evidence="2 11">Belongs to the TCP-1 chaperonin family.</text>
</comment>
<dbReference type="Bgee" id="ENSCSAG00000018296">
    <property type="expression patterns" value="Expressed in pituitary gland and 7 other cell types or tissues"/>
</dbReference>
<dbReference type="GO" id="GO:0005737">
    <property type="term" value="C:cytoplasm"/>
    <property type="evidence" value="ECO:0007669"/>
    <property type="project" value="UniProtKB-SubCell"/>
</dbReference>
<evidence type="ECO:0000256" key="1">
    <source>
        <dbReference type="ARBA" id="ARBA00004496"/>
    </source>
</evidence>
<reference evidence="12" key="2">
    <citation type="submission" date="2025-08" db="UniProtKB">
        <authorList>
            <consortium name="Ensembl"/>
        </authorList>
    </citation>
    <scope>IDENTIFICATION</scope>
</reference>
<comment type="catalytic activity">
    <reaction evidence="9">
        <text>ATP + H2O = ADP + phosphate + H(+)</text>
        <dbReference type="Rhea" id="RHEA:13065"/>
        <dbReference type="ChEBI" id="CHEBI:15377"/>
        <dbReference type="ChEBI" id="CHEBI:15378"/>
        <dbReference type="ChEBI" id="CHEBI:30616"/>
        <dbReference type="ChEBI" id="CHEBI:43474"/>
        <dbReference type="ChEBI" id="CHEBI:456216"/>
    </reaction>
</comment>
<dbReference type="FunFam" id="1.10.560.10:FF:000038">
    <property type="entry name" value="Chaperonin containing TCP1 subunit 6B"/>
    <property type="match status" value="1"/>
</dbReference>
<reference evidence="12" key="3">
    <citation type="submission" date="2025-09" db="UniProtKB">
        <authorList>
            <consortium name="Ensembl"/>
        </authorList>
    </citation>
    <scope>IDENTIFICATION</scope>
</reference>
<dbReference type="FunFam" id="1.10.560.10:FF:000058">
    <property type="entry name" value="T-complex protein 1 subunit zeta"/>
    <property type="match status" value="1"/>
</dbReference>
<dbReference type="eggNOG" id="KOG0359">
    <property type="taxonomic scope" value="Eukaryota"/>
</dbReference>
<dbReference type="STRING" id="60711.ENSCSAP00000014307"/>
<keyword evidence="8 11" id="KW-0143">Chaperone</keyword>
<dbReference type="Gene3D" id="1.10.560.10">
    <property type="entry name" value="GroEL-like equatorial domain"/>
    <property type="match status" value="1"/>
</dbReference>
<evidence type="ECO:0000313" key="12">
    <source>
        <dbReference type="Ensembl" id="ENSCSAP00000014307.1"/>
    </source>
</evidence>
<dbReference type="InterPro" id="IPR002194">
    <property type="entry name" value="Chaperonin_TCP-1_CS"/>
</dbReference>
<keyword evidence="7" id="KW-0007">Acetylation</keyword>
<dbReference type="PRINTS" id="PR00304">
    <property type="entry name" value="TCOMPLEXTCP1"/>
</dbReference>
<dbReference type="PANTHER" id="PTHR11353">
    <property type="entry name" value="CHAPERONIN"/>
    <property type="match status" value="1"/>
</dbReference>
<evidence type="ECO:0000256" key="6">
    <source>
        <dbReference type="ARBA" id="ARBA00022840"/>
    </source>
</evidence>
<dbReference type="SUPFAM" id="SSF54849">
    <property type="entry name" value="GroEL-intermediate domain like"/>
    <property type="match status" value="1"/>
</dbReference>
<keyword evidence="4 11" id="KW-0547">Nucleotide-binding</keyword>
<dbReference type="InterPro" id="IPR027409">
    <property type="entry name" value="GroEL-like_apical_dom_sf"/>
</dbReference>
<organism evidence="12 13">
    <name type="scientific">Chlorocebus sabaeus</name>
    <name type="common">Green monkey</name>
    <name type="synonym">Simia sabaea</name>
    <dbReference type="NCBI Taxonomy" id="60711"/>
    <lineage>
        <taxon>Eukaryota</taxon>
        <taxon>Metazoa</taxon>
        <taxon>Chordata</taxon>
        <taxon>Craniata</taxon>
        <taxon>Vertebrata</taxon>
        <taxon>Euteleostomi</taxon>
        <taxon>Mammalia</taxon>
        <taxon>Eutheria</taxon>
        <taxon>Euarchontoglires</taxon>
        <taxon>Primates</taxon>
        <taxon>Haplorrhini</taxon>
        <taxon>Catarrhini</taxon>
        <taxon>Cercopithecidae</taxon>
        <taxon>Cercopithecinae</taxon>
        <taxon>Chlorocebus</taxon>
    </lineage>
</organism>
<dbReference type="SUPFAM" id="SSF52029">
    <property type="entry name" value="GroEL apical domain-like"/>
    <property type="match status" value="1"/>
</dbReference>
<evidence type="ECO:0000313" key="13">
    <source>
        <dbReference type="Proteomes" id="UP000029965"/>
    </source>
</evidence>
<keyword evidence="6 11" id="KW-0067">ATP-binding</keyword>